<keyword evidence="2" id="KW-0964">Secreted</keyword>
<evidence type="ECO:0000256" key="7">
    <source>
        <dbReference type="SAM" id="Phobius"/>
    </source>
</evidence>
<feature type="compositionally biased region" description="Polar residues" evidence="6">
    <location>
        <begin position="62"/>
        <end position="76"/>
    </location>
</feature>
<evidence type="ECO:0000313" key="10">
    <source>
        <dbReference type="Proteomes" id="UP000292886"/>
    </source>
</evidence>
<dbReference type="Gene3D" id="3.80.10.10">
    <property type="entry name" value="Ribonuclease Inhibitor"/>
    <property type="match status" value="4"/>
</dbReference>
<dbReference type="Gene3D" id="3.10.20.320">
    <property type="entry name" value="Putative peptidoglycan bound protein (lpxtg motif)"/>
    <property type="match status" value="2"/>
</dbReference>
<reference evidence="10" key="1">
    <citation type="submission" date="2019-03" db="EMBL/GenBank/DDBJ databases">
        <title>Weissella sp. 26KH-42 Genome sequencing.</title>
        <authorList>
            <person name="Heo J."/>
            <person name="Kim S.-J."/>
            <person name="Kim J.-S."/>
            <person name="Hong S.-B."/>
            <person name="Kwon S.-W."/>
        </authorList>
    </citation>
    <scope>NUCLEOTIDE SEQUENCE [LARGE SCALE GENOMIC DNA]</scope>
    <source>
        <strain evidence="10">26KH-42</strain>
    </source>
</reference>
<dbReference type="InterPro" id="IPR009459">
    <property type="entry name" value="MucBP_dom"/>
</dbReference>
<dbReference type="PANTHER" id="PTHR45661">
    <property type="entry name" value="SURFACE ANTIGEN"/>
    <property type="match status" value="1"/>
</dbReference>
<keyword evidence="7" id="KW-0472">Membrane</keyword>
<keyword evidence="7" id="KW-0812">Transmembrane</keyword>
<feature type="compositionally biased region" description="Low complexity" evidence="6">
    <location>
        <begin position="1071"/>
        <end position="1087"/>
    </location>
</feature>
<name>A0A4P6YSJ4_9LACO</name>
<keyword evidence="1" id="KW-0134">Cell wall</keyword>
<keyword evidence="4" id="KW-0677">Repeat</keyword>
<keyword evidence="7" id="KW-1133">Transmembrane helix</keyword>
<evidence type="ECO:0000256" key="6">
    <source>
        <dbReference type="SAM" id="MobiDB-lite"/>
    </source>
</evidence>
<feature type="region of interest" description="Disordered" evidence="6">
    <location>
        <begin position="1071"/>
        <end position="1169"/>
    </location>
</feature>
<dbReference type="PROSITE" id="PS50847">
    <property type="entry name" value="GRAM_POS_ANCHORING"/>
    <property type="match status" value="1"/>
</dbReference>
<evidence type="ECO:0000256" key="5">
    <source>
        <dbReference type="ARBA" id="ARBA00023088"/>
    </source>
</evidence>
<gene>
    <name evidence="9" type="ORF">EQG49_04020</name>
</gene>
<dbReference type="Pfam" id="PF13306">
    <property type="entry name" value="LRR_5"/>
    <property type="match status" value="3"/>
</dbReference>
<feature type="transmembrane region" description="Helical" evidence="7">
    <location>
        <begin position="1175"/>
        <end position="1193"/>
    </location>
</feature>
<evidence type="ECO:0000259" key="8">
    <source>
        <dbReference type="PROSITE" id="PS50847"/>
    </source>
</evidence>
<evidence type="ECO:0000256" key="4">
    <source>
        <dbReference type="ARBA" id="ARBA00022737"/>
    </source>
</evidence>
<dbReference type="KEGG" id="wei:EQG49_04020"/>
<dbReference type="InterPro" id="IPR026906">
    <property type="entry name" value="LRR_5"/>
</dbReference>
<dbReference type="OrthoDB" id="2456723at2"/>
<evidence type="ECO:0000256" key="3">
    <source>
        <dbReference type="ARBA" id="ARBA00022729"/>
    </source>
</evidence>
<feature type="region of interest" description="Disordered" evidence="6">
    <location>
        <begin position="1"/>
        <end position="24"/>
    </location>
</feature>
<accession>A0A4P6YSJ4</accession>
<feature type="compositionally biased region" description="Low complexity" evidence="6">
    <location>
        <begin position="1143"/>
        <end position="1160"/>
    </location>
</feature>
<dbReference type="SUPFAM" id="SSF52058">
    <property type="entry name" value="L domain-like"/>
    <property type="match status" value="3"/>
</dbReference>
<dbReference type="PANTHER" id="PTHR45661:SF3">
    <property type="entry name" value="IG-LIKE DOMAIN-CONTAINING PROTEIN"/>
    <property type="match status" value="1"/>
</dbReference>
<dbReference type="RefSeq" id="WP_133362763.1">
    <property type="nucleotide sequence ID" value="NZ_CP037940.1"/>
</dbReference>
<dbReference type="InterPro" id="IPR032675">
    <property type="entry name" value="LRR_dom_sf"/>
</dbReference>
<dbReference type="Pfam" id="PF06458">
    <property type="entry name" value="MucBP"/>
    <property type="match status" value="2"/>
</dbReference>
<dbReference type="InterPro" id="IPR019931">
    <property type="entry name" value="LPXTG_anchor"/>
</dbReference>
<keyword evidence="3" id="KW-0732">Signal</keyword>
<evidence type="ECO:0000313" key="9">
    <source>
        <dbReference type="EMBL" id="QBO35684.1"/>
    </source>
</evidence>
<dbReference type="NCBIfam" id="TIGR01167">
    <property type="entry name" value="LPXTG_anchor"/>
    <property type="match status" value="1"/>
</dbReference>
<dbReference type="AlphaFoldDB" id="A0A4P6YSJ4"/>
<keyword evidence="5" id="KW-0572">Peptidoglycan-anchor</keyword>
<dbReference type="InterPro" id="IPR053139">
    <property type="entry name" value="Surface_bspA-like"/>
</dbReference>
<feature type="domain" description="Gram-positive cocci surface proteins LPxTG" evidence="8">
    <location>
        <begin position="1166"/>
        <end position="1198"/>
    </location>
</feature>
<feature type="region of interest" description="Disordered" evidence="6">
    <location>
        <begin position="59"/>
        <end position="98"/>
    </location>
</feature>
<evidence type="ECO:0000256" key="2">
    <source>
        <dbReference type="ARBA" id="ARBA00022525"/>
    </source>
</evidence>
<dbReference type="Proteomes" id="UP000292886">
    <property type="component" value="Chromosome"/>
</dbReference>
<protein>
    <submittedName>
        <fullName evidence="9">LPXTG cell wall anchor domain-containing protein</fullName>
    </submittedName>
</protein>
<evidence type="ECO:0000256" key="1">
    <source>
        <dbReference type="ARBA" id="ARBA00022512"/>
    </source>
</evidence>
<dbReference type="EMBL" id="CP037940">
    <property type="protein sequence ID" value="QBO35684.1"/>
    <property type="molecule type" value="Genomic_DNA"/>
</dbReference>
<keyword evidence="10" id="KW-1185">Reference proteome</keyword>
<proteinExistence type="predicted"/>
<sequence>MKTRQQRKAVSQLHNRKSAQEISRQSKRLAYASLATVTLLGGMGATPTVLADEIFSERSELSEQPVNDTPTLPSNLNDEKPELPVADVTPAPANEQADDKITAEDTATLTMAEPAPLPTKDITPAQEKLTSAKNKSAKTANSKLKKLEKASRLGDQAYVFTKDDLVFTDTNKTVIAGFSDDFLQNRYADWNGELVFDSALSNVTGIDDYAFYGVENLVSVNLNALTNLTTIGDAAFQDNVNLTNVNFASLPKLTTIGASAFDGCYNLATFNFSGTPALETIGISAFNGCTNLTGLNFDNLTKLKTIGNSAFAGSENVTGINFEKLTALETIGDWAFADTSLTTVNLISLPHLSVIGQSAFATPDAIMKNVTLKDLPLLTSVNDQMLGNCATLVLEDLPGIETLPNQAFSNKNIEKITVQNLPNLTTLGHNVFTNNKLEEVNLLNLPKLTTLGDAPFHAAHNLETVTLDNLPLLTKVPDQAFTLSQSLTTVNFNNLPALTTIGEKAFEMCNSLANLNFDDVSKNLTTISNGALMGCGALESFDFGQFPSLSTLGDQAFGGSGLKTVDLNSLSALSTLGAGVFSDCENLTTVKLENLPQLTTIGDGALGSAVQNATFKDLPLLENFGDDLFEGTYDLTTLTIDNLLGLTSFESDSFAGADFQNLTTVNLFNLPNLITFEYNAFSELPNLTAVNLENVANVTMIGDGAFTNCENLATFAFEKLTGLTRIGEGAFCTTGLTTINLNGLADLSSIGYDAFSFNAQLTSVDFEQLIGLTIIANYAFSSNDNLTAFAFEKIPNLTTIGAGAFSDTGLTAINLSGLTNLTSIGSFAFSNTRSLQQVTVGELAPDIIADFAFFNTRPGGFVVPADASALDTARAFIDKINGNEASGSYNEFLNADRWTIGASITYKYVDESGKVIKQDTDGHSVIPFSFTGYDGASYDIPAVPEIKGYDEPKLISGDETGVLAPFANEIVYQYRTEAQPFTIFWVDTDGNELDSQTYSGYIDDEFDLTPKLIQDYDFQELAGSVLANDNTRSASDFNWMTATELAGQKMKFGDNNGRSYKFIYAKKVALPDDNNNQGQPGDNGTTDTKPDKPTGKPVVPGNIPGPAGGTKPANKPINNPTNLPISGDDKPSGTSGTQGGGTTTTSQNSVQPNNNSQTTQAQTGSLPKSGRVTDYLLPVLGAVLVGIIGLVTFRKRRN</sequence>
<organism evidence="9 10">
    <name type="scientific">Periweissella cryptocerci</name>
    <dbReference type="NCBI Taxonomy" id="2506420"/>
    <lineage>
        <taxon>Bacteria</taxon>
        <taxon>Bacillati</taxon>
        <taxon>Bacillota</taxon>
        <taxon>Bacilli</taxon>
        <taxon>Lactobacillales</taxon>
        <taxon>Lactobacillaceae</taxon>
        <taxon>Periweissella</taxon>
    </lineage>
</organism>